<evidence type="ECO:0000256" key="1">
    <source>
        <dbReference type="SAM" id="MobiDB-lite"/>
    </source>
</evidence>
<feature type="compositionally biased region" description="Basic and acidic residues" evidence="1">
    <location>
        <begin position="174"/>
        <end position="185"/>
    </location>
</feature>
<comment type="caution">
    <text evidence="2">The sequence shown here is derived from an EMBL/GenBank/DDBJ whole genome shotgun (WGS) entry which is preliminary data.</text>
</comment>
<dbReference type="Proteomes" id="UP000275480">
    <property type="component" value="Unassembled WGS sequence"/>
</dbReference>
<feature type="compositionally biased region" description="Basic and acidic residues" evidence="1">
    <location>
        <begin position="42"/>
        <end position="52"/>
    </location>
</feature>
<proteinExistence type="predicted"/>
<gene>
    <name evidence="2" type="ORF">CA14_007330</name>
</gene>
<dbReference type="EMBL" id="QQZZ01000099">
    <property type="protein sequence ID" value="RMZ43192.1"/>
    <property type="molecule type" value="Genomic_DNA"/>
</dbReference>
<feature type="region of interest" description="Disordered" evidence="1">
    <location>
        <begin position="1"/>
        <end position="52"/>
    </location>
</feature>
<evidence type="ECO:0000313" key="3">
    <source>
        <dbReference type="Proteomes" id="UP000275480"/>
    </source>
</evidence>
<accession>A0AB74CC70</accession>
<reference evidence="2 3" key="1">
    <citation type="submission" date="2018-07" db="EMBL/GenBank/DDBJ databases">
        <title>Identification of spontaneous genetic mutation associated with occurrence of a yellow conidial color mutant of Aspergillus flavus.</title>
        <authorList>
            <person name="Chang P.-K."/>
            <person name="Mack B.M."/>
            <person name="Scharfenstein L."/>
            <person name="Gilbert M.K."/>
        </authorList>
    </citation>
    <scope>NUCLEOTIDE SEQUENCE [LARGE SCALE GENOMIC DNA]</scope>
    <source>
        <strain evidence="2 3">CA14</strain>
    </source>
</reference>
<feature type="region of interest" description="Disordered" evidence="1">
    <location>
        <begin position="174"/>
        <end position="195"/>
    </location>
</feature>
<protein>
    <submittedName>
        <fullName evidence="2">Uncharacterized protein</fullName>
    </submittedName>
</protein>
<evidence type="ECO:0000313" key="2">
    <source>
        <dbReference type="EMBL" id="RMZ43192.1"/>
    </source>
</evidence>
<feature type="compositionally biased region" description="Basic and acidic residues" evidence="1">
    <location>
        <begin position="23"/>
        <end position="32"/>
    </location>
</feature>
<dbReference type="AlphaFoldDB" id="A0AB74CC70"/>
<sequence length="195" mass="23622">MFDRGKHESRRRKIDYGSPMETTYKDYAEARRSRYPNTYRETPPDERTKKDYENYSALTAESKAKNKEYLGLYKQEARRFDNYGRSDPQSFAEEKSFYKEHRAGLFPEQHERLVEPSRQRHEAMMSMANARDRYLADHRYGYYDYGQRKTHEGHRDRAYNNTLTARIDFDEHYKYAGDPASSKRDKYGRRQPREY</sequence>
<organism evidence="2 3">
    <name type="scientific">Aspergillus flavus</name>
    <dbReference type="NCBI Taxonomy" id="5059"/>
    <lineage>
        <taxon>Eukaryota</taxon>
        <taxon>Fungi</taxon>
        <taxon>Dikarya</taxon>
        <taxon>Ascomycota</taxon>
        <taxon>Pezizomycotina</taxon>
        <taxon>Eurotiomycetes</taxon>
        <taxon>Eurotiomycetidae</taxon>
        <taxon>Eurotiales</taxon>
        <taxon>Aspergillaceae</taxon>
        <taxon>Aspergillus</taxon>
        <taxon>Aspergillus subgen. Circumdati</taxon>
    </lineage>
</organism>
<name>A0AB74CC70_ASPFL</name>
<feature type="compositionally biased region" description="Basic residues" evidence="1">
    <location>
        <begin position="186"/>
        <end position="195"/>
    </location>
</feature>